<keyword evidence="12" id="KW-0732">Signal</keyword>
<protein>
    <recommendedName>
        <fullName evidence="5">Aminopeptidase N</fullName>
        <ecNumber evidence="4">3.4.11.2</ecNumber>
    </recommendedName>
</protein>
<evidence type="ECO:0000313" key="15">
    <source>
        <dbReference type="EMBL" id="STD59763.1"/>
    </source>
</evidence>
<dbReference type="Gene3D" id="1.10.390.10">
    <property type="entry name" value="Neutral Protease Domain 2"/>
    <property type="match status" value="1"/>
</dbReference>
<dbReference type="InterPro" id="IPR045357">
    <property type="entry name" value="Aminopeptidase_N-like_N"/>
</dbReference>
<evidence type="ECO:0000256" key="1">
    <source>
        <dbReference type="ARBA" id="ARBA00000098"/>
    </source>
</evidence>
<dbReference type="GO" id="GO:0016285">
    <property type="term" value="F:alanyl aminopeptidase activity"/>
    <property type="evidence" value="ECO:0007669"/>
    <property type="project" value="UniProtKB-EC"/>
</dbReference>
<dbReference type="GO" id="GO:0005737">
    <property type="term" value="C:cytoplasm"/>
    <property type="evidence" value="ECO:0007669"/>
    <property type="project" value="TreeGrafter"/>
</dbReference>
<dbReference type="CDD" id="cd09603">
    <property type="entry name" value="M1_APN_like"/>
    <property type="match status" value="1"/>
</dbReference>
<comment type="cofactor">
    <cofactor evidence="2">
        <name>Zn(2+)</name>
        <dbReference type="ChEBI" id="CHEBI:29105"/>
    </cofactor>
</comment>
<keyword evidence="10" id="KW-0862">Zinc</keyword>
<evidence type="ECO:0000256" key="2">
    <source>
        <dbReference type="ARBA" id="ARBA00001947"/>
    </source>
</evidence>
<dbReference type="PANTHER" id="PTHR11533">
    <property type="entry name" value="PROTEASE M1 ZINC METALLOPROTEASE"/>
    <property type="match status" value="1"/>
</dbReference>
<feature type="signal peptide" evidence="12">
    <location>
        <begin position="1"/>
        <end position="20"/>
    </location>
</feature>
<keyword evidence="9 15" id="KW-0378">Hydrolase</keyword>
<dbReference type="InterPro" id="IPR001930">
    <property type="entry name" value="Peptidase_M1"/>
</dbReference>
<dbReference type="SUPFAM" id="SSF48371">
    <property type="entry name" value="ARM repeat"/>
    <property type="match status" value="1"/>
</dbReference>
<dbReference type="InterPro" id="IPR042097">
    <property type="entry name" value="Aminopeptidase_N-like_N_sf"/>
</dbReference>
<keyword evidence="11" id="KW-0482">Metalloprotease</keyword>
<evidence type="ECO:0000259" key="13">
    <source>
        <dbReference type="Pfam" id="PF01433"/>
    </source>
</evidence>
<organism evidence="15 16">
    <name type="scientific">Empedobacter falsenii</name>
    <dbReference type="NCBI Taxonomy" id="343874"/>
    <lineage>
        <taxon>Bacteria</taxon>
        <taxon>Pseudomonadati</taxon>
        <taxon>Bacteroidota</taxon>
        <taxon>Flavobacteriia</taxon>
        <taxon>Flavobacteriales</taxon>
        <taxon>Weeksellaceae</taxon>
        <taxon>Empedobacter</taxon>
    </lineage>
</organism>
<dbReference type="Pfam" id="PF01433">
    <property type="entry name" value="Peptidase_M1"/>
    <property type="match status" value="1"/>
</dbReference>
<dbReference type="Pfam" id="PF17900">
    <property type="entry name" value="Peptidase_M1_N"/>
    <property type="match status" value="1"/>
</dbReference>
<reference evidence="15 16" key="1">
    <citation type="submission" date="2018-06" db="EMBL/GenBank/DDBJ databases">
        <authorList>
            <consortium name="Pathogen Informatics"/>
            <person name="Doyle S."/>
        </authorList>
    </citation>
    <scope>NUCLEOTIDE SEQUENCE [LARGE SCALE GENOMIC DNA]</scope>
    <source>
        <strain evidence="15 16">NCTC13456</strain>
    </source>
</reference>
<dbReference type="AlphaFoldDB" id="A0A376GLH4"/>
<dbReference type="RefSeq" id="WP_115001865.1">
    <property type="nucleotide sequence ID" value="NZ_UFXS01000001.1"/>
</dbReference>
<keyword evidence="8" id="KW-0479">Metal-binding</keyword>
<dbReference type="GO" id="GO:0042277">
    <property type="term" value="F:peptide binding"/>
    <property type="evidence" value="ECO:0007669"/>
    <property type="project" value="TreeGrafter"/>
</dbReference>
<dbReference type="Gene3D" id="2.60.40.1730">
    <property type="entry name" value="tricorn interacting facor f3 domain"/>
    <property type="match status" value="1"/>
</dbReference>
<dbReference type="STRING" id="343874.GCA_000805695_03025"/>
<sequence length="844" mass="95933">MKKRILWLSSAFIISSLTYAQVMTPPPSYNENQTNKLDIYRAEAERINNLVHTKLDLKFDYAKEHVLGEAWVTLKPHFYATNKVTLDAKAMLISEVALVNGATKKKLNYKYDDLQLVIDLDKEYKKDQEYTLYIKYTARPNEVKQEGSAAINDAKGVYFINAKGERPNYPTQIWTQGETESSSCWFPTIDKTNQKTSQEITLTYPDKYVSLSNGTMKSSKKNSDGTKTDYWKFDKKHAPYLFFFGIGDYAVINDKWKNINVDYYVEPEYKDVAKQIFGNTPEMIQFFSDRLNYPYPWDKYAQMTAREYVSGAMENTTASLFHDGVQQKAGQLVDENTAEYVIAHELFHHWFGDLVTAESWGNLTVNESFANYSEYLWFEYKYGKEKADEHRYNEMFGYKQGDGPTKNLVRVHYNSREDMFDGVSYNKGGIILHMLRNFLGDDAFFKGLNKYLKDNEYGKAESAQLRLALEEVSGRDLNWFFNQWYYENGHPKLTVVSDYSSANKKIKVVVRQDASKLFEFPFAIDIVENGKTTRQQVWVPKQAETVFEFAANQKPDVVIPNADQVLLADIDDKKPVEDFIAQYKAGKGNYTTRLLAIEAMANAQATNPKAADALVNALDDSFDGLRIYAIHKLDTKSKTIVDKASSKLKQLASNDPKTLVQAAALSALNDANIYDATIFEKASKSPSFSVQGASLTGILKNNPSKINDLTTNLDNEVIKGSPDLAMALVPTWIKNNQLDKAALISESAAMYEFVKFQDPEKGKIAEQAFNWIMNNDTPDATAEISKTYSRYYPYLKEQNPQAGQAVKMMAEKALQVKTNAAKTIKSATIAKQVEQLQDAINKMK</sequence>
<evidence type="ECO:0000256" key="12">
    <source>
        <dbReference type="SAM" id="SignalP"/>
    </source>
</evidence>
<name>A0A376GLH4_9FLAO</name>
<evidence type="ECO:0000313" key="16">
    <source>
        <dbReference type="Proteomes" id="UP000254737"/>
    </source>
</evidence>
<dbReference type="InterPro" id="IPR050344">
    <property type="entry name" value="Peptidase_M1_aminopeptidases"/>
</dbReference>
<proteinExistence type="inferred from homology"/>
<dbReference type="GO" id="GO:0005615">
    <property type="term" value="C:extracellular space"/>
    <property type="evidence" value="ECO:0007669"/>
    <property type="project" value="TreeGrafter"/>
</dbReference>
<evidence type="ECO:0000256" key="9">
    <source>
        <dbReference type="ARBA" id="ARBA00022801"/>
    </source>
</evidence>
<dbReference type="InterPro" id="IPR016024">
    <property type="entry name" value="ARM-type_fold"/>
</dbReference>
<gene>
    <name evidence="15" type="primary">pepN_4</name>
    <name evidence="15" type="ORF">NCTC13456_03400</name>
</gene>
<dbReference type="Proteomes" id="UP000254737">
    <property type="component" value="Unassembled WGS sequence"/>
</dbReference>
<comment type="similarity">
    <text evidence="3">Belongs to the peptidase M1 family.</text>
</comment>
<dbReference type="SUPFAM" id="SSF63737">
    <property type="entry name" value="Leukotriene A4 hydrolase N-terminal domain"/>
    <property type="match status" value="1"/>
</dbReference>
<keyword evidence="7" id="KW-0645">Protease</keyword>
<dbReference type="GO" id="GO:0008270">
    <property type="term" value="F:zinc ion binding"/>
    <property type="evidence" value="ECO:0007669"/>
    <property type="project" value="InterPro"/>
</dbReference>
<dbReference type="InterPro" id="IPR027268">
    <property type="entry name" value="Peptidase_M4/M1_CTD_sf"/>
</dbReference>
<dbReference type="EMBL" id="UFXS01000001">
    <property type="protein sequence ID" value="STD59763.1"/>
    <property type="molecule type" value="Genomic_DNA"/>
</dbReference>
<dbReference type="Gene3D" id="1.25.10.10">
    <property type="entry name" value="Leucine-rich Repeat Variant"/>
    <property type="match status" value="1"/>
</dbReference>
<evidence type="ECO:0000256" key="4">
    <source>
        <dbReference type="ARBA" id="ARBA00012564"/>
    </source>
</evidence>
<evidence type="ECO:0000256" key="8">
    <source>
        <dbReference type="ARBA" id="ARBA00022723"/>
    </source>
</evidence>
<keyword evidence="6 15" id="KW-0031">Aminopeptidase</keyword>
<dbReference type="InterPro" id="IPR011989">
    <property type="entry name" value="ARM-like"/>
</dbReference>
<feature type="chain" id="PRO_5016887611" description="Aminopeptidase N" evidence="12">
    <location>
        <begin position="21"/>
        <end position="844"/>
    </location>
</feature>
<comment type="catalytic activity">
    <reaction evidence="1">
        <text>Release of an N-terminal amino acid, Xaa-|-Yaa- from a peptide, amide or arylamide. Xaa is preferably Ala, but may be most amino acids including Pro (slow action). When a terminal hydrophobic residue is followed by a prolyl residue, the two may be released as an intact Xaa-Pro dipeptide.</text>
        <dbReference type="EC" id="3.4.11.2"/>
    </reaction>
</comment>
<dbReference type="EC" id="3.4.11.2" evidence="4"/>
<evidence type="ECO:0000256" key="6">
    <source>
        <dbReference type="ARBA" id="ARBA00022438"/>
    </source>
</evidence>
<dbReference type="GO" id="GO:0006508">
    <property type="term" value="P:proteolysis"/>
    <property type="evidence" value="ECO:0007669"/>
    <property type="project" value="UniProtKB-KW"/>
</dbReference>
<evidence type="ECO:0000256" key="5">
    <source>
        <dbReference type="ARBA" id="ARBA00015611"/>
    </source>
</evidence>
<evidence type="ECO:0000256" key="10">
    <source>
        <dbReference type="ARBA" id="ARBA00022833"/>
    </source>
</evidence>
<dbReference type="GO" id="GO:0016020">
    <property type="term" value="C:membrane"/>
    <property type="evidence" value="ECO:0007669"/>
    <property type="project" value="TreeGrafter"/>
</dbReference>
<evidence type="ECO:0000259" key="14">
    <source>
        <dbReference type="Pfam" id="PF17900"/>
    </source>
</evidence>
<evidence type="ECO:0000256" key="7">
    <source>
        <dbReference type="ARBA" id="ARBA00022670"/>
    </source>
</evidence>
<feature type="domain" description="Peptidase M1 membrane alanine aminopeptidase" evidence="13">
    <location>
        <begin position="279"/>
        <end position="484"/>
    </location>
</feature>
<evidence type="ECO:0000256" key="3">
    <source>
        <dbReference type="ARBA" id="ARBA00010136"/>
    </source>
</evidence>
<accession>A0A376GLH4</accession>
<dbReference type="GO" id="GO:0043171">
    <property type="term" value="P:peptide catabolic process"/>
    <property type="evidence" value="ECO:0007669"/>
    <property type="project" value="TreeGrafter"/>
</dbReference>
<feature type="domain" description="Aminopeptidase N-like N-terminal" evidence="14">
    <location>
        <begin position="52"/>
        <end position="241"/>
    </location>
</feature>
<dbReference type="SUPFAM" id="SSF55486">
    <property type="entry name" value="Metalloproteases ('zincins'), catalytic domain"/>
    <property type="match status" value="1"/>
</dbReference>
<dbReference type="InterPro" id="IPR014782">
    <property type="entry name" value="Peptidase_M1_dom"/>
</dbReference>
<dbReference type="PANTHER" id="PTHR11533:SF174">
    <property type="entry name" value="PUROMYCIN-SENSITIVE AMINOPEPTIDASE-RELATED"/>
    <property type="match status" value="1"/>
</dbReference>
<dbReference type="GO" id="GO:0070006">
    <property type="term" value="F:metalloaminopeptidase activity"/>
    <property type="evidence" value="ECO:0007669"/>
    <property type="project" value="TreeGrafter"/>
</dbReference>
<evidence type="ECO:0000256" key="11">
    <source>
        <dbReference type="ARBA" id="ARBA00023049"/>
    </source>
</evidence>
<dbReference type="PRINTS" id="PR00756">
    <property type="entry name" value="ALADIPTASE"/>
</dbReference>